<organism evidence="1 2">
    <name type="scientific">Hyphomonas johnsonii MHS-2</name>
    <dbReference type="NCBI Taxonomy" id="1280950"/>
    <lineage>
        <taxon>Bacteria</taxon>
        <taxon>Pseudomonadati</taxon>
        <taxon>Pseudomonadota</taxon>
        <taxon>Alphaproteobacteria</taxon>
        <taxon>Hyphomonadales</taxon>
        <taxon>Hyphomonadaceae</taxon>
        <taxon>Hyphomonas</taxon>
    </lineage>
</organism>
<dbReference type="EMBL" id="ARYK01000004">
    <property type="protein sequence ID" value="KCZ92458.1"/>
    <property type="molecule type" value="Genomic_DNA"/>
</dbReference>
<gene>
    <name evidence="1" type="ORF">HJO_10494</name>
</gene>
<reference evidence="1 2" key="1">
    <citation type="journal article" date="2014" name="Antonie Van Leeuwenhoek">
        <title>Hyphomonas beringensis sp. nov. and Hyphomonas chukchiensis sp. nov., isolated from surface seawater of the Bering Sea and Chukchi Sea.</title>
        <authorList>
            <person name="Li C."/>
            <person name="Lai Q."/>
            <person name="Li G."/>
            <person name="Dong C."/>
            <person name="Wang J."/>
            <person name="Liao Y."/>
            <person name="Shao Z."/>
        </authorList>
    </citation>
    <scope>NUCLEOTIDE SEQUENCE [LARGE SCALE GENOMIC DNA]</scope>
    <source>
        <strain evidence="1 2">MHS-2</strain>
    </source>
</reference>
<dbReference type="Proteomes" id="UP000025171">
    <property type="component" value="Unassembled WGS sequence"/>
</dbReference>
<evidence type="ECO:0000313" key="2">
    <source>
        <dbReference type="Proteomes" id="UP000025171"/>
    </source>
</evidence>
<dbReference type="OrthoDB" id="7571760at2"/>
<proteinExistence type="predicted"/>
<dbReference type="InterPro" id="IPR036696">
    <property type="entry name" value="YdfO-like_sf"/>
</dbReference>
<dbReference type="PATRIC" id="fig|1280950.3.peg.2099"/>
<accession>A0A059FPR8</accession>
<name>A0A059FPR8_9PROT</name>
<sequence>MDPHRITVARASLDGAEQGTKTFPQIVGDLMAAGFESYMIDFRRATATYYLPDGESTALEAHPVGTPVAAAFDADAIQAAIRDAQNAVPGYTYAGFCERVAAAGCAGYIVSFPGRRALYFGRTAETLVEPFPA</sequence>
<dbReference type="AlphaFoldDB" id="A0A059FPR8"/>
<dbReference type="STRING" id="1280950.HJO_10494"/>
<keyword evidence="2" id="KW-1185">Reference proteome</keyword>
<comment type="caution">
    <text evidence="1">The sequence shown here is derived from an EMBL/GenBank/DDBJ whole genome shotgun (WGS) entry which is preliminary data.</text>
</comment>
<dbReference type="SUPFAM" id="SSF160419">
    <property type="entry name" value="YdfO-like"/>
    <property type="match status" value="1"/>
</dbReference>
<evidence type="ECO:0008006" key="3">
    <source>
        <dbReference type="Google" id="ProtNLM"/>
    </source>
</evidence>
<evidence type="ECO:0000313" key="1">
    <source>
        <dbReference type="EMBL" id="KCZ92458.1"/>
    </source>
</evidence>
<dbReference type="eggNOG" id="COG5562">
    <property type="taxonomic scope" value="Bacteria"/>
</dbReference>
<protein>
    <recommendedName>
        <fullName evidence="3">DUF1398 domain-containing protein</fullName>
    </recommendedName>
</protein>
<dbReference type="RefSeq" id="WP_035616688.1">
    <property type="nucleotide sequence ID" value="NZ_ARYK01000004.1"/>
</dbReference>